<dbReference type="SMART" id="SM00490">
    <property type="entry name" value="HELICc"/>
    <property type="match status" value="1"/>
</dbReference>
<gene>
    <name evidence="7" type="ORF">F0U44_12185</name>
</gene>
<dbReference type="SMART" id="SM00487">
    <property type="entry name" value="DEXDc"/>
    <property type="match status" value="1"/>
</dbReference>
<dbReference type="Gene3D" id="3.40.50.10810">
    <property type="entry name" value="Tandem AAA-ATPase domain"/>
    <property type="match status" value="1"/>
</dbReference>
<evidence type="ECO:0000256" key="4">
    <source>
        <dbReference type="ARBA" id="ARBA00022840"/>
    </source>
</evidence>
<dbReference type="InterPro" id="IPR057342">
    <property type="entry name" value="DEXDc_RapA"/>
</dbReference>
<dbReference type="CDD" id="cd18793">
    <property type="entry name" value="SF2_C_SNF"/>
    <property type="match status" value="1"/>
</dbReference>
<dbReference type="AlphaFoldDB" id="A0A5B1LER8"/>
<dbReference type="GO" id="GO:0016787">
    <property type="term" value="F:hydrolase activity"/>
    <property type="evidence" value="ECO:0007669"/>
    <property type="project" value="UniProtKB-KW"/>
</dbReference>
<dbReference type="CDD" id="cd18011">
    <property type="entry name" value="DEXDc_RapA"/>
    <property type="match status" value="1"/>
</dbReference>
<feature type="domain" description="Helicase ATP-binding" evidence="5">
    <location>
        <begin position="133"/>
        <end position="301"/>
    </location>
</feature>
<dbReference type="SUPFAM" id="SSF52540">
    <property type="entry name" value="P-loop containing nucleoside triphosphate hydrolases"/>
    <property type="match status" value="2"/>
</dbReference>
<reference evidence="7 8" key="1">
    <citation type="submission" date="2019-09" db="EMBL/GenBank/DDBJ databases">
        <title>Nocardioides panacisoli sp. nov., isolated from the soil of a ginseng field.</title>
        <authorList>
            <person name="Cho C."/>
        </authorList>
    </citation>
    <scope>NUCLEOTIDE SEQUENCE [LARGE SCALE GENOMIC DNA]</scope>
    <source>
        <strain evidence="7 8">BN130099</strain>
    </source>
</reference>
<dbReference type="PROSITE" id="PS51192">
    <property type="entry name" value="HELICASE_ATP_BIND_1"/>
    <property type="match status" value="1"/>
</dbReference>
<keyword evidence="2" id="KW-0378">Hydrolase</keyword>
<accession>A0A5B1LER8</accession>
<reference evidence="7 8" key="2">
    <citation type="submission" date="2019-09" db="EMBL/GenBank/DDBJ databases">
        <authorList>
            <person name="Jin C."/>
        </authorList>
    </citation>
    <scope>NUCLEOTIDE SEQUENCE [LARGE SCALE GENOMIC DNA]</scope>
    <source>
        <strain evidence="7 8">BN130099</strain>
    </source>
</reference>
<dbReference type="InterPro" id="IPR001650">
    <property type="entry name" value="Helicase_C-like"/>
</dbReference>
<evidence type="ECO:0000259" key="5">
    <source>
        <dbReference type="PROSITE" id="PS51192"/>
    </source>
</evidence>
<comment type="caution">
    <text evidence="7">The sequence shown here is derived from an EMBL/GenBank/DDBJ whole genome shotgun (WGS) entry which is preliminary data.</text>
</comment>
<keyword evidence="3 7" id="KW-0347">Helicase</keyword>
<sequence length="976" mass="107288">MLHEGCDRNRRLGSSKGVKVIGVNELRPGLRLEGLHPTGIAEIVGVRPVGPKALITYVDEYGVNHSLVVGETDLDGVRPISSGEGRLDGDPVQFALGIDALRIKNAHLLNPLLALTTANVEPLPHQVQAVYEHLLVGESDRFLLADDPGAGKTVMAGLYIREALARGWVNTVAVIAPGSLVEQWQDELLTKFGLNFELFTSAVGDGNPFDQTPFVIARLDQLSRNVRLREQLAEAAYDLVVMDEAHKLSARFWGSKLVKSKRYELGEIVRDSARRVLLMTATPHNGKDEEFALFLRLLGVQGRGEDPSELLDAGLMRRLVKEQLVHADGSPLFPARHAATVTYRMSALELDLYEAVTEYVRHEMNKMDGEERRTVGFALLVLQRRVASSPEAILRSLHRRTDRLAAELQRVQAADDRLLARLEASISGPQDADEWTATEEAEWEEEASAVATTARTPAELQTEIMVLTELLEKATRVREADVDAKWEALAELLQSPEMFESESGARRKILIFTEHKDTLEYLEDKLNDLVNGQYDIETIHGGCSRDERRGAQIRFRESDRSAILVATDAAGEGVNLQVAHLMVNYDIPWNPNRLEQRFGRIHRIGQRHECHLWNLVAAETREGDVFLTLMQKLERQRNALGDAVFDVLGEVLHESNLRDLLVSALNGAAPEDVERELASVDRGVADAIERRRVAQSSLTAEDVAGLRQRMALARAGSLNPTVVREFVISALVTLQGEIVRGSAGWTVRHVPERVRRVSSAIQTRYGDVEFEPVTDAAGLYGPRELLAPGHPLVTALAEVVLGDAGVALRQGVILDDDRSEASYAVVVARRRSDGMDRLVVLRWVSSPDAAGTPVDLGLLSALLPSQAPANQAELALIESVLAAMRARGDEALAVAYVRGAALAETAEGWDNARDVLIQGSRGAVVTESVGCPWDVQIEDDGVWKFVKAVPTGLVRLRAHEVAAQQALGDDYSICEF</sequence>
<evidence type="ECO:0000256" key="3">
    <source>
        <dbReference type="ARBA" id="ARBA00022806"/>
    </source>
</evidence>
<evidence type="ECO:0000256" key="1">
    <source>
        <dbReference type="ARBA" id="ARBA00022741"/>
    </source>
</evidence>
<keyword evidence="4" id="KW-0067">ATP-binding</keyword>
<dbReference type="GO" id="GO:0003677">
    <property type="term" value="F:DNA binding"/>
    <property type="evidence" value="ECO:0007669"/>
    <property type="project" value="InterPro"/>
</dbReference>
<feature type="domain" description="Helicase C-terminal" evidence="6">
    <location>
        <begin position="491"/>
        <end position="652"/>
    </location>
</feature>
<dbReference type="PROSITE" id="PS51194">
    <property type="entry name" value="HELICASE_CTER"/>
    <property type="match status" value="1"/>
</dbReference>
<keyword evidence="1" id="KW-0547">Nucleotide-binding</keyword>
<dbReference type="InterPro" id="IPR049730">
    <property type="entry name" value="SNF2/RAD54-like_C"/>
</dbReference>
<dbReference type="GO" id="GO:0005524">
    <property type="term" value="F:ATP binding"/>
    <property type="evidence" value="ECO:0007669"/>
    <property type="project" value="InterPro"/>
</dbReference>
<dbReference type="EMBL" id="VUJV01000003">
    <property type="protein sequence ID" value="KAA1419203.1"/>
    <property type="molecule type" value="Genomic_DNA"/>
</dbReference>
<dbReference type="Gene3D" id="3.40.50.300">
    <property type="entry name" value="P-loop containing nucleotide triphosphate hydrolases"/>
    <property type="match status" value="1"/>
</dbReference>
<dbReference type="Pfam" id="PF00271">
    <property type="entry name" value="Helicase_C"/>
    <property type="match status" value="1"/>
</dbReference>
<evidence type="ECO:0000313" key="8">
    <source>
        <dbReference type="Proteomes" id="UP000325003"/>
    </source>
</evidence>
<evidence type="ECO:0000259" key="6">
    <source>
        <dbReference type="PROSITE" id="PS51194"/>
    </source>
</evidence>
<dbReference type="PANTHER" id="PTHR45766">
    <property type="entry name" value="DNA ANNEALING HELICASE AND ENDONUCLEASE ZRANB3 FAMILY MEMBER"/>
    <property type="match status" value="1"/>
</dbReference>
<dbReference type="InterPro" id="IPR014001">
    <property type="entry name" value="Helicase_ATP-bd"/>
</dbReference>
<dbReference type="PANTHER" id="PTHR45766:SF6">
    <property type="entry name" value="SWI_SNF-RELATED MATRIX-ASSOCIATED ACTIN-DEPENDENT REGULATOR OF CHROMATIN SUBFAMILY A-LIKE PROTEIN 1"/>
    <property type="match status" value="1"/>
</dbReference>
<dbReference type="InterPro" id="IPR006935">
    <property type="entry name" value="Helicase/UvrB_N"/>
</dbReference>
<evidence type="ECO:0000256" key="2">
    <source>
        <dbReference type="ARBA" id="ARBA00022801"/>
    </source>
</evidence>
<dbReference type="InterPro" id="IPR038718">
    <property type="entry name" value="SNF2-like_sf"/>
</dbReference>
<evidence type="ECO:0000313" key="7">
    <source>
        <dbReference type="EMBL" id="KAA1419203.1"/>
    </source>
</evidence>
<proteinExistence type="predicted"/>
<dbReference type="GO" id="GO:0004386">
    <property type="term" value="F:helicase activity"/>
    <property type="evidence" value="ECO:0007669"/>
    <property type="project" value="UniProtKB-KW"/>
</dbReference>
<keyword evidence="8" id="KW-1185">Reference proteome</keyword>
<dbReference type="Proteomes" id="UP000325003">
    <property type="component" value="Unassembled WGS sequence"/>
</dbReference>
<name>A0A5B1LER8_9ACTN</name>
<organism evidence="7 8">
    <name type="scientific">Nocardioides humilatus</name>
    <dbReference type="NCBI Taxonomy" id="2607660"/>
    <lineage>
        <taxon>Bacteria</taxon>
        <taxon>Bacillati</taxon>
        <taxon>Actinomycetota</taxon>
        <taxon>Actinomycetes</taxon>
        <taxon>Propionibacteriales</taxon>
        <taxon>Nocardioidaceae</taxon>
        <taxon>Nocardioides</taxon>
    </lineage>
</organism>
<dbReference type="Pfam" id="PF04851">
    <property type="entry name" value="ResIII"/>
    <property type="match status" value="1"/>
</dbReference>
<protein>
    <submittedName>
        <fullName evidence="7">DEAD/DEAH box helicase</fullName>
    </submittedName>
</protein>
<dbReference type="InterPro" id="IPR027417">
    <property type="entry name" value="P-loop_NTPase"/>
</dbReference>